<gene>
    <name evidence="3" type="ORF">SDC9_178744</name>
</gene>
<reference evidence="3" key="1">
    <citation type="submission" date="2019-08" db="EMBL/GenBank/DDBJ databases">
        <authorList>
            <person name="Kucharzyk K."/>
            <person name="Murdoch R.W."/>
            <person name="Higgins S."/>
            <person name="Loffler F."/>
        </authorList>
    </citation>
    <scope>NUCLEOTIDE SEQUENCE</scope>
</reference>
<dbReference type="PROSITE" id="PS51755">
    <property type="entry name" value="OMPR_PHOB"/>
    <property type="match status" value="1"/>
</dbReference>
<sequence length="68" mass="8097">MILSKMAARPEKTWSRDDLITYSLGYEYDGFERSIDSYIKNIRKKLYDPEHENGYIRTVHGFGYKISE</sequence>
<dbReference type="SUPFAM" id="SSF46894">
    <property type="entry name" value="C-terminal effector domain of the bipartite response regulators"/>
    <property type="match status" value="1"/>
</dbReference>
<dbReference type="CDD" id="cd00383">
    <property type="entry name" value="trans_reg_C"/>
    <property type="match status" value="1"/>
</dbReference>
<dbReference type="GO" id="GO:0003677">
    <property type="term" value="F:DNA binding"/>
    <property type="evidence" value="ECO:0007669"/>
    <property type="project" value="UniProtKB-KW"/>
</dbReference>
<dbReference type="Gene3D" id="1.10.10.10">
    <property type="entry name" value="Winged helix-like DNA-binding domain superfamily/Winged helix DNA-binding domain"/>
    <property type="match status" value="1"/>
</dbReference>
<evidence type="ECO:0000256" key="1">
    <source>
        <dbReference type="ARBA" id="ARBA00023125"/>
    </source>
</evidence>
<dbReference type="GO" id="GO:0000160">
    <property type="term" value="P:phosphorelay signal transduction system"/>
    <property type="evidence" value="ECO:0007669"/>
    <property type="project" value="InterPro"/>
</dbReference>
<dbReference type="SMART" id="SM00862">
    <property type="entry name" value="Trans_reg_C"/>
    <property type="match status" value="1"/>
</dbReference>
<comment type="caution">
    <text evidence="3">The sequence shown here is derived from an EMBL/GenBank/DDBJ whole genome shotgun (WGS) entry which is preliminary data.</text>
</comment>
<dbReference type="AlphaFoldDB" id="A0A645GY03"/>
<evidence type="ECO:0000259" key="2">
    <source>
        <dbReference type="PROSITE" id="PS51755"/>
    </source>
</evidence>
<protein>
    <recommendedName>
        <fullName evidence="2">OmpR/PhoB-type domain-containing protein</fullName>
    </recommendedName>
</protein>
<proteinExistence type="predicted"/>
<evidence type="ECO:0000313" key="3">
    <source>
        <dbReference type="EMBL" id="MPN31270.1"/>
    </source>
</evidence>
<feature type="domain" description="OmpR/PhoB-type" evidence="2">
    <location>
        <begin position="1"/>
        <end position="68"/>
    </location>
</feature>
<dbReference type="InterPro" id="IPR036388">
    <property type="entry name" value="WH-like_DNA-bd_sf"/>
</dbReference>
<dbReference type="Pfam" id="PF00486">
    <property type="entry name" value="Trans_reg_C"/>
    <property type="match status" value="1"/>
</dbReference>
<dbReference type="InterPro" id="IPR001867">
    <property type="entry name" value="OmpR/PhoB-type_DNA-bd"/>
</dbReference>
<keyword evidence="1" id="KW-0238">DNA-binding</keyword>
<organism evidence="3">
    <name type="scientific">bioreactor metagenome</name>
    <dbReference type="NCBI Taxonomy" id="1076179"/>
    <lineage>
        <taxon>unclassified sequences</taxon>
        <taxon>metagenomes</taxon>
        <taxon>ecological metagenomes</taxon>
    </lineage>
</organism>
<dbReference type="InterPro" id="IPR016032">
    <property type="entry name" value="Sig_transdc_resp-reg_C-effctor"/>
</dbReference>
<dbReference type="GO" id="GO:0006355">
    <property type="term" value="P:regulation of DNA-templated transcription"/>
    <property type="evidence" value="ECO:0007669"/>
    <property type="project" value="InterPro"/>
</dbReference>
<accession>A0A645GY03</accession>
<name>A0A645GY03_9ZZZZ</name>
<dbReference type="EMBL" id="VSSQ01082745">
    <property type="protein sequence ID" value="MPN31270.1"/>
    <property type="molecule type" value="Genomic_DNA"/>
</dbReference>